<evidence type="ECO:0000313" key="3">
    <source>
        <dbReference type="Proteomes" id="UP000324222"/>
    </source>
</evidence>
<evidence type="ECO:0000256" key="1">
    <source>
        <dbReference type="SAM" id="MobiDB-lite"/>
    </source>
</evidence>
<proteinExistence type="predicted"/>
<dbReference type="AlphaFoldDB" id="A0A5B7DEG4"/>
<name>A0A5B7DEG4_PORTR</name>
<comment type="caution">
    <text evidence="2">The sequence shown here is derived from an EMBL/GenBank/DDBJ whole genome shotgun (WGS) entry which is preliminary data.</text>
</comment>
<feature type="region of interest" description="Disordered" evidence="1">
    <location>
        <begin position="1"/>
        <end position="82"/>
    </location>
</feature>
<accession>A0A5B7DEG4</accession>
<reference evidence="2 3" key="1">
    <citation type="submission" date="2019-05" db="EMBL/GenBank/DDBJ databases">
        <title>Another draft genome of Portunus trituberculatus and its Hox gene families provides insights of decapod evolution.</title>
        <authorList>
            <person name="Jeong J.-H."/>
            <person name="Song I."/>
            <person name="Kim S."/>
            <person name="Choi T."/>
            <person name="Kim D."/>
            <person name="Ryu S."/>
            <person name="Kim W."/>
        </authorList>
    </citation>
    <scope>NUCLEOTIDE SEQUENCE [LARGE SCALE GENOMIC DNA]</scope>
    <source>
        <tissue evidence="2">Muscle</tissue>
    </source>
</reference>
<organism evidence="2 3">
    <name type="scientific">Portunus trituberculatus</name>
    <name type="common">Swimming crab</name>
    <name type="synonym">Neptunus trituberculatus</name>
    <dbReference type="NCBI Taxonomy" id="210409"/>
    <lineage>
        <taxon>Eukaryota</taxon>
        <taxon>Metazoa</taxon>
        <taxon>Ecdysozoa</taxon>
        <taxon>Arthropoda</taxon>
        <taxon>Crustacea</taxon>
        <taxon>Multicrustacea</taxon>
        <taxon>Malacostraca</taxon>
        <taxon>Eumalacostraca</taxon>
        <taxon>Eucarida</taxon>
        <taxon>Decapoda</taxon>
        <taxon>Pleocyemata</taxon>
        <taxon>Brachyura</taxon>
        <taxon>Eubrachyura</taxon>
        <taxon>Portunoidea</taxon>
        <taxon>Portunidae</taxon>
        <taxon>Portuninae</taxon>
        <taxon>Portunus</taxon>
    </lineage>
</organism>
<evidence type="ECO:0000313" key="2">
    <source>
        <dbReference type="EMBL" id="MPC19832.1"/>
    </source>
</evidence>
<sequence>MNRTTPYESRKPAGQPRPALPRSALPQGRHSRLSHGKVNPRPRPRRGPSCRRAHNLARHVSSANNTRLNQKPYEFRQSGRPR</sequence>
<feature type="compositionally biased region" description="Basic residues" evidence="1">
    <location>
        <begin position="29"/>
        <end position="57"/>
    </location>
</feature>
<gene>
    <name evidence="2" type="ORF">E2C01_012762</name>
</gene>
<dbReference type="EMBL" id="VSRR010000808">
    <property type="protein sequence ID" value="MPC19832.1"/>
    <property type="molecule type" value="Genomic_DNA"/>
</dbReference>
<protein>
    <submittedName>
        <fullName evidence="2">Uncharacterized protein</fullName>
    </submittedName>
</protein>
<keyword evidence="3" id="KW-1185">Reference proteome</keyword>
<dbReference type="Proteomes" id="UP000324222">
    <property type="component" value="Unassembled WGS sequence"/>
</dbReference>